<evidence type="ECO:0000313" key="2">
    <source>
        <dbReference type="Proteomes" id="UP001529510"/>
    </source>
</evidence>
<keyword evidence="2" id="KW-1185">Reference proteome</keyword>
<evidence type="ECO:0000313" key="1">
    <source>
        <dbReference type="EMBL" id="KAL0195715.1"/>
    </source>
</evidence>
<reference evidence="1 2" key="1">
    <citation type="submission" date="2024-05" db="EMBL/GenBank/DDBJ databases">
        <title>Genome sequencing and assembly of Indian major carp, Cirrhinus mrigala (Hamilton, 1822).</title>
        <authorList>
            <person name="Mohindra V."/>
            <person name="Chowdhury L.M."/>
            <person name="Lal K."/>
            <person name="Jena J.K."/>
        </authorList>
    </citation>
    <scope>NUCLEOTIDE SEQUENCE [LARGE SCALE GENOMIC DNA]</scope>
    <source>
        <strain evidence="1">CM1030</strain>
        <tissue evidence="1">Blood</tissue>
    </source>
</reference>
<feature type="non-terminal residue" evidence="1">
    <location>
        <position position="1"/>
    </location>
</feature>
<dbReference type="Proteomes" id="UP001529510">
    <property type="component" value="Unassembled WGS sequence"/>
</dbReference>
<name>A0ABD0RCC8_CIRMR</name>
<gene>
    <name evidence="1" type="ORF">M9458_009287</name>
</gene>
<proteinExistence type="predicted"/>
<dbReference type="EMBL" id="JAMKFB020000004">
    <property type="protein sequence ID" value="KAL0195715.1"/>
    <property type="molecule type" value="Genomic_DNA"/>
</dbReference>
<dbReference type="AlphaFoldDB" id="A0ABD0RCC8"/>
<feature type="non-terminal residue" evidence="1">
    <location>
        <position position="64"/>
    </location>
</feature>
<comment type="caution">
    <text evidence="1">The sequence shown here is derived from an EMBL/GenBank/DDBJ whole genome shotgun (WGS) entry which is preliminary data.</text>
</comment>
<accession>A0ABD0RCC8</accession>
<sequence>FDHSFVEVYRVKQFRFTPRYQECDSEVDLQESGETGKRFLKPAAAYLPRATGTVMERSFHILPF</sequence>
<organism evidence="1 2">
    <name type="scientific">Cirrhinus mrigala</name>
    <name type="common">Mrigala</name>
    <dbReference type="NCBI Taxonomy" id="683832"/>
    <lineage>
        <taxon>Eukaryota</taxon>
        <taxon>Metazoa</taxon>
        <taxon>Chordata</taxon>
        <taxon>Craniata</taxon>
        <taxon>Vertebrata</taxon>
        <taxon>Euteleostomi</taxon>
        <taxon>Actinopterygii</taxon>
        <taxon>Neopterygii</taxon>
        <taxon>Teleostei</taxon>
        <taxon>Ostariophysi</taxon>
        <taxon>Cypriniformes</taxon>
        <taxon>Cyprinidae</taxon>
        <taxon>Labeoninae</taxon>
        <taxon>Labeonini</taxon>
        <taxon>Cirrhinus</taxon>
    </lineage>
</organism>
<protein>
    <submittedName>
        <fullName evidence="1">Uncharacterized protein</fullName>
    </submittedName>
</protein>